<protein>
    <submittedName>
        <fullName evidence="3">DNA-binding protein H-NS</fullName>
    </submittedName>
</protein>
<name>A0A840FY08_9BURK</name>
<feature type="region of interest" description="Disordered" evidence="2">
    <location>
        <begin position="70"/>
        <end position="97"/>
    </location>
</feature>
<dbReference type="EMBL" id="JACIFZ010000006">
    <property type="protein sequence ID" value="MBB4223957.1"/>
    <property type="molecule type" value="Genomic_DNA"/>
</dbReference>
<evidence type="ECO:0000313" key="4">
    <source>
        <dbReference type="Proteomes" id="UP000524450"/>
    </source>
</evidence>
<keyword evidence="3" id="KW-0238">DNA-binding</keyword>
<accession>A0A840FY08</accession>
<organism evidence="3 4">
    <name type="scientific">Variovorax guangxiensis</name>
    <dbReference type="NCBI Taxonomy" id="1775474"/>
    <lineage>
        <taxon>Bacteria</taxon>
        <taxon>Pseudomonadati</taxon>
        <taxon>Pseudomonadota</taxon>
        <taxon>Betaproteobacteria</taxon>
        <taxon>Burkholderiales</taxon>
        <taxon>Comamonadaceae</taxon>
        <taxon>Variovorax</taxon>
    </lineage>
</organism>
<dbReference type="AlphaFoldDB" id="A0A840FY08"/>
<evidence type="ECO:0000313" key="3">
    <source>
        <dbReference type="EMBL" id="MBB4223957.1"/>
    </source>
</evidence>
<feature type="coiled-coil region" evidence="1">
    <location>
        <begin position="9"/>
        <end position="36"/>
    </location>
</feature>
<sequence length="129" mass="13778">MPEAKNMSFAEIQKRIKEMDAERVELEAALQAKRGEEIKVLADAYAKKLQAGGFSIAEGVKALAPYDTAKAKRPGAGPRSAREVETGTTYKNPETGETWKAGAKGRVVGWLQAQIDAGKRAALFAADAG</sequence>
<keyword evidence="1" id="KW-0175">Coiled coil</keyword>
<gene>
    <name evidence="3" type="ORF">GGD71_004748</name>
</gene>
<evidence type="ECO:0000256" key="2">
    <source>
        <dbReference type="SAM" id="MobiDB-lite"/>
    </source>
</evidence>
<comment type="caution">
    <text evidence="3">The sequence shown here is derived from an EMBL/GenBank/DDBJ whole genome shotgun (WGS) entry which is preliminary data.</text>
</comment>
<dbReference type="RefSeq" id="WP_184641039.1">
    <property type="nucleotide sequence ID" value="NZ_JACIFZ010000006.1"/>
</dbReference>
<dbReference type="Proteomes" id="UP000524450">
    <property type="component" value="Unassembled WGS sequence"/>
</dbReference>
<dbReference type="GO" id="GO:0003677">
    <property type="term" value="F:DNA binding"/>
    <property type="evidence" value="ECO:0007669"/>
    <property type="project" value="UniProtKB-KW"/>
</dbReference>
<proteinExistence type="predicted"/>
<reference evidence="3 4" key="1">
    <citation type="submission" date="2020-08" db="EMBL/GenBank/DDBJ databases">
        <title>Genomic Encyclopedia of Type Strains, Phase IV (KMG-V): Genome sequencing to study the core and pangenomes of soil and plant-associated prokaryotes.</title>
        <authorList>
            <person name="Whitman W."/>
        </authorList>
    </citation>
    <scope>NUCLEOTIDE SEQUENCE [LARGE SCALE GENOMIC DNA]</scope>
    <source>
        <strain evidence="3 4">34/80</strain>
    </source>
</reference>
<evidence type="ECO:0000256" key="1">
    <source>
        <dbReference type="SAM" id="Coils"/>
    </source>
</evidence>